<name>H8GD78_9PSEU</name>
<sequence length="100" mass="11199">MRTPYSVVFRFSPDSLTWLVSRERTVVSRYCRKRDAVREATRLARAAIRAELTVERMDGTVEWVRHYGPSTGPRKAGGATRGHPPKGDGRAPRDGDSVTV</sequence>
<evidence type="ECO:0000313" key="3">
    <source>
        <dbReference type="Proteomes" id="UP000004705"/>
    </source>
</evidence>
<dbReference type="AlphaFoldDB" id="H8GD78"/>
<dbReference type="OrthoDB" id="3556600at2"/>
<gene>
    <name evidence="2" type="ORF">SacazDRAFT_02956</name>
</gene>
<feature type="region of interest" description="Disordered" evidence="1">
    <location>
        <begin position="65"/>
        <end position="100"/>
    </location>
</feature>
<proteinExistence type="predicted"/>
<organism evidence="2 3">
    <name type="scientific">Saccharomonospora azurea NA-128</name>
    <dbReference type="NCBI Taxonomy" id="882081"/>
    <lineage>
        <taxon>Bacteria</taxon>
        <taxon>Bacillati</taxon>
        <taxon>Actinomycetota</taxon>
        <taxon>Actinomycetes</taxon>
        <taxon>Pseudonocardiales</taxon>
        <taxon>Pseudonocardiaceae</taxon>
        <taxon>Saccharomonospora</taxon>
    </lineage>
</organism>
<dbReference type="Pfam" id="PF09954">
    <property type="entry name" value="DUF2188"/>
    <property type="match status" value="1"/>
</dbReference>
<evidence type="ECO:0008006" key="4">
    <source>
        <dbReference type="Google" id="ProtNLM"/>
    </source>
</evidence>
<evidence type="ECO:0000256" key="1">
    <source>
        <dbReference type="SAM" id="MobiDB-lite"/>
    </source>
</evidence>
<feature type="compositionally biased region" description="Basic and acidic residues" evidence="1">
    <location>
        <begin position="85"/>
        <end position="100"/>
    </location>
</feature>
<dbReference type="RefSeq" id="WP_005442864.1">
    <property type="nucleotide sequence ID" value="NZ_CM001466.1"/>
</dbReference>
<keyword evidence="3" id="KW-1185">Reference proteome</keyword>
<dbReference type="InterPro" id="IPR018691">
    <property type="entry name" value="DUF2188"/>
</dbReference>
<protein>
    <recommendedName>
        <fullName evidence="4">DUF2188 domain-containing protein</fullName>
    </recommendedName>
</protein>
<dbReference type="EMBL" id="CM001466">
    <property type="protein sequence ID" value="EHY89842.1"/>
    <property type="molecule type" value="Genomic_DNA"/>
</dbReference>
<reference evidence="2 3" key="1">
    <citation type="journal article" date="2012" name="Stand. Genomic Sci.">
        <title>Genome sequence of the soil bacterium Saccharomonospora azurea type strain (NA-128(T)).</title>
        <authorList>
            <person name="Klenk H.P."/>
            <person name="Held B."/>
            <person name="Lucas S."/>
            <person name="Lapidus A."/>
            <person name="Copeland A."/>
            <person name="Hammon N."/>
            <person name="Pitluck S."/>
            <person name="Goodwin L.A."/>
            <person name="Han C."/>
            <person name="Tapia R."/>
            <person name="Brambilla E.M."/>
            <person name="Potter G."/>
            <person name="Land M."/>
            <person name="Ivanova N."/>
            <person name="Rohde M."/>
            <person name="Goker M."/>
            <person name="Detter J.C."/>
            <person name="Kyrpides N.C."/>
            <person name="Woyke T."/>
        </authorList>
    </citation>
    <scope>NUCLEOTIDE SEQUENCE [LARGE SCALE GENOMIC DNA]</scope>
    <source>
        <strain evidence="2 3">NA-128</strain>
    </source>
</reference>
<evidence type="ECO:0000313" key="2">
    <source>
        <dbReference type="EMBL" id="EHY89842.1"/>
    </source>
</evidence>
<dbReference type="HOGENOM" id="CLU_187711_0_0_11"/>
<accession>H8GD78</accession>
<dbReference type="Proteomes" id="UP000004705">
    <property type="component" value="Chromosome"/>
</dbReference>